<evidence type="ECO:0000256" key="3">
    <source>
        <dbReference type="ARBA" id="ARBA00022801"/>
    </source>
</evidence>
<dbReference type="SUPFAM" id="SSF53474">
    <property type="entry name" value="alpha/beta-Hydrolases"/>
    <property type="match status" value="1"/>
</dbReference>
<dbReference type="InterPro" id="IPR029058">
    <property type="entry name" value="AB_hydrolase_fold"/>
</dbReference>
<dbReference type="InterPro" id="IPR000073">
    <property type="entry name" value="AB_hydrolase_1"/>
</dbReference>
<comment type="similarity">
    <text evidence="1">Belongs to the AB hydrolase superfamily. AB hydrolase 4 family.</text>
</comment>
<evidence type="ECO:0000256" key="2">
    <source>
        <dbReference type="ARBA" id="ARBA00022487"/>
    </source>
</evidence>
<feature type="domain" description="AB hydrolase-1" evidence="5">
    <location>
        <begin position="71"/>
        <end position="307"/>
    </location>
</feature>
<evidence type="ECO:0000313" key="6">
    <source>
        <dbReference type="EMBL" id="UUX50396.1"/>
    </source>
</evidence>
<evidence type="ECO:0000256" key="4">
    <source>
        <dbReference type="PIRSR" id="PIRSR005211-1"/>
    </source>
</evidence>
<name>A0A9J7AVT6_9PROT</name>
<evidence type="ECO:0000256" key="1">
    <source>
        <dbReference type="ARBA" id="ARBA00010884"/>
    </source>
</evidence>
<dbReference type="Proteomes" id="UP001060336">
    <property type="component" value="Chromosome"/>
</dbReference>
<dbReference type="AlphaFoldDB" id="A0A9J7AVT6"/>
<keyword evidence="3 6" id="KW-0378">Hydrolase</keyword>
<protein>
    <submittedName>
        <fullName evidence="6">Alpha/beta fold hydrolase</fullName>
    </submittedName>
</protein>
<gene>
    <name evidence="6" type="ORF">NUH88_01610</name>
</gene>
<dbReference type="InterPro" id="IPR050960">
    <property type="entry name" value="AB_hydrolase_4_sf"/>
</dbReference>
<dbReference type="RefSeq" id="WP_257769561.1">
    <property type="nucleotide sequence ID" value="NZ_CP102480.1"/>
</dbReference>
<feature type="active site" description="Charge relay system" evidence="4">
    <location>
        <position position="151"/>
    </location>
</feature>
<evidence type="ECO:0000259" key="5">
    <source>
        <dbReference type="Pfam" id="PF00561"/>
    </source>
</evidence>
<accession>A0A9J7AVT6</accession>
<organism evidence="6 7">
    <name type="scientific">Nisaea acidiphila</name>
    <dbReference type="NCBI Taxonomy" id="1862145"/>
    <lineage>
        <taxon>Bacteria</taxon>
        <taxon>Pseudomonadati</taxon>
        <taxon>Pseudomonadota</taxon>
        <taxon>Alphaproteobacteria</taxon>
        <taxon>Rhodospirillales</taxon>
        <taxon>Thalassobaculaceae</taxon>
        <taxon>Nisaea</taxon>
    </lineage>
</organism>
<proteinExistence type="inferred from homology"/>
<sequence>MLPDKPAYPPFRAGMPWVGGDLQTLRSFVVGGTPRIDSVRSERLDFPMEDGSGDRLSGVLEIPATPVEGAPLVVLIHGLTGCEDSFHMRDAARYFVSAGLRVLRLNLRGAGPTRAACTHAYHAGRSDDLAAVLAQLRAHGIADRFVLFGVSLGANMMLKYLGERPTPDIVAAVSISAPLDLARTSERFIQPRNRFYHRWLLKNMKLQALATPGLSARELSAIRSARTTVEYDERHIAARNGFESARDYYAKCSAKGFLRGISVPTLVVHALNDPWIPGGIYLDVDWAASPSLTPLLPLDGGHVGFHDRGGSWHLRMAERFLEEKRAIPAH</sequence>
<dbReference type="Gene3D" id="3.40.50.1820">
    <property type="entry name" value="alpha/beta hydrolase"/>
    <property type="match status" value="1"/>
</dbReference>
<dbReference type="PANTHER" id="PTHR10794:SF94">
    <property type="entry name" value="ESTERASE YHET-RELATED"/>
    <property type="match status" value="1"/>
</dbReference>
<keyword evidence="7" id="KW-1185">Reference proteome</keyword>
<dbReference type="GO" id="GO:0047372">
    <property type="term" value="F:monoacylglycerol lipase activity"/>
    <property type="evidence" value="ECO:0007669"/>
    <property type="project" value="TreeGrafter"/>
</dbReference>
<dbReference type="GO" id="GO:0034338">
    <property type="term" value="F:short-chain carboxylesterase activity"/>
    <property type="evidence" value="ECO:0007669"/>
    <property type="project" value="TreeGrafter"/>
</dbReference>
<dbReference type="KEGG" id="naci:NUH88_01610"/>
<reference evidence="6" key="1">
    <citation type="submission" date="2022-08" db="EMBL/GenBank/DDBJ databases">
        <title>Nisaea acidiphila sp. nov., isolated from a marine algal debris and emended description of the genus Nisaea Urios et al. 2008.</title>
        <authorList>
            <person name="Kwon K."/>
        </authorList>
    </citation>
    <scope>NUCLEOTIDE SEQUENCE</scope>
    <source>
        <strain evidence="6">MEBiC11861</strain>
    </source>
</reference>
<dbReference type="InterPro" id="IPR000952">
    <property type="entry name" value="AB_hydrolase_4_CS"/>
</dbReference>
<keyword evidence="2" id="KW-0719">Serine esterase</keyword>
<feature type="active site" description="Charge relay system" evidence="4">
    <location>
        <position position="273"/>
    </location>
</feature>
<evidence type="ECO:0000313" key="7">
    <source>
        <dbReference type="Proteomes" id="UP001060336"/>
    </source>
</evidence>
<dbReference type="PIRSF" id="PIRSF005211">
    <property type="entry name" value="Ab_hydro_YheT"/>
    <property type="match status" value="1"/>
</dbReference>
<dbReference type="InterPro" id="IPR012020">
    <property type="entry name" value="ABHD4"/>
</dbReference>
<dbReference type="EMBL" id="CP102480">
    <property type="protein sequence ID" value="UUX50396.1"/>
    <property type="molecule type" value="Genomic_DNA"/>
</dbReference>
<dbReference type="PANTHER" id="PTHR10794">
    <property type="entry name" value="ABHYDROLASE DOMAIN-CONTAINING PROTEIN"/>
    <property type="match status" value="1"/>
</dbReference>
<dbReference type="Pfam" id="PF00561">
    <property type="entry name" value="Abhydrolase_1"/>
    <property type="match status" value="1"/>
</dbReference>
<dbReference type="PROSITE" id="PS01133">
    <property type="entry name" value="UPF0017"/>
    <property type="match status" value="1"/>
</dbReference>
<feature type="active site" description="Charge relay system" evidence="4">
    <location>
        <position position="302"/>
    </location>
</feature>